<dbReference type="InterPro" id="IPR024919">
    <property type="entry name" value="EcfT"/>
</dbReference>
<evidence type="ECO:0000256" key="9">
    <source>
        <dbReference type="HAMAP-Rule" id="MF_01461"/>
    </source>
</evidence>
<feature type="transmembrane region" description="Helical" evidence="9">
    <location>
        <begin position="21"/>
        <end position="37"/>
    </location>
</feature>
<evidence type="ECO:0000256" key="7">
    <source>
        <dbReference type="ARBA" id="ARBA00022989"/>
    </source>
</evidence>
<dbReference type="HAMAP" id="MF_01461">
    <property type="entry name" value="EcfT"/>
    <property type="match status" value="1"/>
</dbReference>
<organism evidence="10 11">
    <name type="scientific">Ligilactobacillus saerimneri</name>
    <dbReference type="NCBI Taxonomy" id="228229"/>
    <lineage>
        <taxon>Bacteria</taxon>
        <taxon>Bacillati</taxon>
        <taxon>Bacillota</taxon>
        <taxon>Bacilli</taxon>
        <taxon>Lactobacillales</taxon>
        <taxon>Lactobacillaceae</taxon>
        <taxon>Ligilactobacillus</taxon>
    </lineage>
</organism>
<dbReference type="PANTHER" id="PTHR33514:SF13">
    <property type="entry name" value="PROTEIN ABCI12, CHLOROPLASTIC"/>
    <property type="match status" value="1"/>
</dbReference>
<name>A0A7H9EL13_9LACO</name>
<comment type="subcellular location">
    <subcellularLocation>
        <location evidence="1 9">Cell membrane</location>
        <topology evidence="1 9">Multi-pass membrane protein</topology>
    </subcellularLocation>
</comment>
<evidence type="ECO:0000256" key="1">
    <source>
        <dbReference type="ARBA" id="ARBA00004651"/>
    </source>
</evidence>
<keyword evidence="6 9" id="KW-0812">Transmembrane</keyword>
<dbReference type="Pfam" id="PF02361">
    <property type="entry name" value="CbiQ"/>
    <property type="match status" value="1"/>
</dbReference>
<keyword evidence="10" id="KW-0067">ATP-binding</keyword>
<dbReference type="Proteomes" id="UP000510886">
    <property type="component" value="Chromosome"/>
</dbReference>
<evidence type="ECO:0000313" key="11">
    <source>
        <dbReference type="Proteomes" id="UP000510886"/>
    </source>
</evidence>
<dbReference type="CDD" id="cd16914">
    <property type="entry name" value="EcfT"/>
    <property type="match status" value="1"/>
</dbReference>
<dbReference type="GO" id="GO:0022857">
    <property type="term" value="F:transmembrane transporter activity"/>
    <property type="evidence" value="ECO:0007669"/>
    <property type="project" value="UniProtKB-UniRule"/>
</dbReference>
<dbReference type="InterPro" id="IPR003339">
    <property type="entry name" value="ABC/ECF_trnsptr_transmembrane"/>
</dbReference>
<proteinExistence type="inferred from homology"/>
<evidence type="ECO:0000256" key="4">
    <source>
        <dbReference type="ARBA" id="ARBA00022448"/>
    </source>
</evidence>
<evidence type="ECO:0000256" key="3">
    <source>
        <dbReference type="ARBA" id="ARBA00014042"/>
    </source>
</evidence>
<evidence type="ECO:0000256" key="5">
    <source>
        <dbReference type="ARBA" id="ARBA00022475"/>
    </source>
</evidence>
<feature type="transmembrane region" description="Helical" evidence="9">
    <location>
        <begin position="149"/>
        <end position="167"/>
    </location>
</feature>
<dbReference type="EMBL" id="CP047418">
    <property type="protein sequence ID" value="QLL78374.1"/>
    <property type="molecule type" value="Genomic_DNA"/>
</dbReference>
<dbReference type="PANTHER" id="PTHR33514">
    <property type="entry name" value="PROTEIN ABCI12, CHLOROPLASTIC"/>
    <property type="match status" value="1"/>
</dbReference>
<sequence>MNKLLLGRYIHADSFVHKLDARAKLFLSFYFIVIIFLCNNWQTYTLLGILTLVSVVCSEIKLKFFWDGIRPLVWLIIFTVVLQLFFSSGSHVYWQWGIFRITSLGIENAIYIFCRFVLIICMSTLLTLTTPPLQIADGMEALMKPLKKVKVPVDEIALMLSIALRFVPTLMDETTKIMNAQRSRGVNFEEGSLWHRAKMLVPLLIPLFVSSFNRAEDLAIAMEARGYRGGSHRTKYRQQVWHRNDTLVMMLFAVVTGLLIYLRK</sequence>
<evidence type="ECO:0000256" key="8">
    <source>
        <dbReference type="ARBA" id="ARBA00023136"/>
    </source>
</evidence>
<evidence type="ECO:0000256" key="6">
    <source>
        <dbReference type="ARBA" id="ARBA00022692"/>
    </source>
</evidence>
<dbReference type="RefSeq" id="WP_180848611.1">
    <property type="nucleotide sequence ID" value="NZ_CP047418.1"/>
</dbReference>
<feature type="transmembrane region" description="Helical" evidence="9">
    <location>
        <begin position="108"/>
        <end position="128"/>
    </location>
</feature>
<dbReference type="AlphaFoldDB" id="A0A7H9EL13"/>
<protein>
    <recommendedName>
        <fullName evidence="3 9">Energy-coupling factor transporter transmembrane protein EcfT</fullName>
        <shortName evidence="9">ECF transporter T component EcfT</shortName>
    </recommendedName>
</protein>
<keyword evidence="5 9" id="KW-1003">Cell membrane</keyword>
<keyword evidence="4 9" id="KW-0813">Transport</keyword>
<comment type="subunit">
    <text evidence="9">Forms a stable energy-coupling factor (ECF) transporter complex composed of 2 membrane-embedded substrate-binding proteins (S component), 2 ATP-binding proteins (A component) and 2 transmembrane proteins (T component).</text>
</comment>
<evidence type="ECO:0000313" key="10">
    <source>
        <dbReference type="EMBL" id="QLL78374.1"/>
    </source>
</evidence>
<dbReference type="GO" id="GO:0005524">
    <property type="term" value="F:ATP binding"/>
    <property type="evidence" value="ECO:0007669"/>
    <property type="project" value="UniProtKB-KW"/>
</dbReference>
<evidence type="ECO:0000256" key="2">
    <source>
        <dbReference type="ARBA" id="ARBA00005660"/>
    </source>
</evidence>
<comment type="similarity">
    <text evidence="2 9">Belongs to the energy-coupling factor EcfT family.</text>
</comment>
<keyword evidence="10" id="KW-0547">Nucleotide-binding</keyword>
<gene>
    <name evidence="9" type="primary">ecfT</name>
    <name evidence="10" type="ORF">GTO87_07120</name>
</gene>
<accession>A0A7H9EL13</accession>
<dbReference type="KEGG" id="lsw:GTO87_07120"/>
<keyword evidence="8 9" id="KW-0472">Membrane</keyword>
<feature type="transmembrane region" description="Helical" evidence="9">
    <location>
        <begin position="246"/>
        <end position="262"/>
    </location>
</feature>
<reference evidence="10 11" key="1">
    <citation type="submission" date="2020-01" db="EMBL/GenBank/DDBJ databases">
        <title>Complete and circular genome sequences of six lactobacillus isolates from horses.</title>
        <authorList>
            <person name="Hassan H.M."/>
        </authorList>
    </citation>
    <scope>NUCLEOTIDE SEQUENCE [LARGE SCALE GENOMIC DNA]</scope>
    <source>
        <strain evidence="10 11">1A</strain>
    </source>
</reference>
<dbReference type="GO" id="GO:0005886">
    <property type="term" value="C:plasma membrane"/>
    <property type="evidence" value="ECO:0007669"/>
    <property type="project" value="UniProtKB-SubCell"/>
</dbReference>
<feature type="transmembrane region" description="Helical" evidence="9">
    <location>
        <begin position="72"/>
        <end position="96"/>
    </location>
</feature>
<keyword evidence="7 9" id="KW-1133">Transmembrane helix</keyword>
<comment type="function">
    <text evidence="9">Transmembrane (T) component of an energy-coupling factor (ECF) ABC-transporter complex. Unlike classic ABC transporters this ECF transporter provides the energy necessary to transport a number of different substrates.</text>
</comment>